<evidence type="ECO:0000313" key="1">
    <source>
        <dbReference type="EMBL" id="MBB5234918.1"/>
    </source>
</evidence>
<dbReference type="Gene3D" id="3.40.1530.10">
    <property type="entry name" value="TTHA1528-like"/>
    <property type="match status" value="1"/>
</dbReference>
<name>A0A7W8LQJ0_9DEIO</name>
<dbReference type="SUPFAM" id="SSF143592">
    <property type="entry name" value="TTHA1528-like"/>
    <property type="match status" value="1"/>
</dbReference>
<dbReference type="AlphaFoldDB" id="A0A7W8LQJ0"/>
<proteinExistence type="predicted"/>
<dbReference type="Proteomes" id="UP000525389">
    <property type="component" value="Unassembled WGS sequence"/>
</dbReference>
<evidence type="ECO:0008006" key="3">
    <source>
        <dbReference type="Google" id="ProtNLM"/>
    </source>
</evidence>
<gene>
    <name evidence="1" type="ORF">HNQ09_002361</name>
</gene>
<accession>A0A7W8LQJ0</accession>
<evidence type="ECO:0000313" key="2">
    <source>
        <dbReference type="Proteomes" id="UP000525389"/>
    </source>
</evidence>
<keyword evidence="2" id="KW-1185">Reference proteome</keyword>
<dbReference type="InterPro" id="IPR024443">
    <property type="entry name" value="DUF3197"/>
</dbReference>
<comment type="caution">
    <text evidence="1">The sequence shown here is derived from an EMBL/GenBank/DDBJ whole genome shotgun (WGS) entry which is preliminary data.</text>
</comment>
<dbReference type="RefSeq" id="WP_184029409.1">
    <property type="nucleotide sequence ID" value="NZ_JACHFN010000008.1"/>
</dbReference>
<sequence>MHILDPLGLPGAPLETQRDLLAHLGAEARAGGGTLTLITDGQGVRTAARYAALVTRGDEALLTAAAFGPAYGEAGRQALADLARLAQARGWPLRETVLNPSDFVRVLAEPDAAEIARLIAASNPSDPAIYTAQPKVKPREDAWED</sequence>
<protein>
    <recommendedName>
        <fullName evidence="3">DUF3197 domain-containing protein</fullName>
    </recommendedName>
</protein>
<organism evidence="1 2">
    <name type="scientific">Deinococcus budaensis</name>
    <dbReference type="NCBI Taxonomy" id="1665626"/>
    <lineage>
        <taxon>Bacteria</taxon>
        <taxon>Thermotogati</taxon>
        <taxon>Deinococcota</taxon>
        <taxon>Deinococci</taxon>
        <taxon>Deinococcales</taxon>
        <taxon>Deinococcaceae</taxon>
        <taxon>Deinococcus</taxon>
    </lineage>
</organism>
<dbReference type="Pfam" id="PF11432">
    <property type="entry name" value="DUF3197"/>
    <property type="match status" value="1"/>
</dbReference>
<dbReference type="InterPro" id="IPR036828">
    <property type="entry name" value="TTHA1528-like_sf"/>
</dbReference>
<reference evidence="1 2" key="1">
    <citation type="submission" date="2020-08" db="EMBL/GenBank/DDBJ databases">
        <title>Genomic Encyclopedia of Type Strains, Phase IV (KMG-IV): sequencing the most valuable type-strain genomes for metagenomic binning, comparative biology and taxonomic classification.</title>
        <authorList>
            <person name="Goeker M."/>
        </authorList>
    </citation>
    <scope>NUCLEOTIDE SEQUENCE [LARGE SCALE GENOMIC DNA]</scope>
    <source>
        <strain evidence="1 2">DSM 101791</strain>
    </source>
</reference>
<dbReference type="EMBL" id="JACHFN010000008">
    <property type="protein sequence ID" value="MBB5234918.1"/>
    <property type="molecule type" value="Genomic_DNA"/>
</dbReference>